<name>A0ABQ5JXN0_9EUKA</name>
<feature type="region of interest" description="Disordered" evidence="1">
    <location>
        <begin position="1"/>
        <end position="148"/>
    </location>
</feature>
<feature type="compositionally biased region" description="Low complexity" evidence="1">
    <location>
        <begin position="9"/>
        <end position="18"/>
    </location>
</feature>
<gene>
    <name evidence="2" type="ORF">ADUPG1_011715</name>
</gene>
<dbReference type="EMBL" id="BQXS01012217">
    <property type="protein sequence ID" value="GKT20375.1"/>
    <property type="molecule type" value="Genomic_DNA"/>
</dbReference>
<feature type="compositionally biased region" description="Low complexity" evidence="1">
    <location>
        <begin position="528"/>
        <end position="546"/>
    </location>
</feature>
<feature type="compositionally biased region" description="Low complexity" evidence="1">
    <location>
        <begin position="466"/>
        <end position="479"/>
    </location>
</feature>
<feature type="region of interest" description="Disordered" evidence="1">
    <location>
        <begin position="640"/>
        <end position="701"/>
    </location>
</feature>
<feature type="compositionally biased region" description="Polar residues" evidence="1">
    <location>
        <begin position="21"/>
        <end position="40"/>
    </location>
</feature>
<sequence>QTIIKDFSTRSPSFSPRSIRVSDNNTPIQTHITTSFSTPLQHELHDTSTQPEGSDRTKPHRDDISSISTSVGGDNPHPSTISLRRSIFTSPLTKEDIVAHPPASSPPKNSTLRKNFVSKNASSGVIRDSDSSLPPRPKIEQGMSPSVSTPIRNAMMMTHSDSFRGYSSSGKDRQRRENRLKKAANIDMFSKPTQQHSLSFSSQSSDVVAGTMGVGNAIPHTAIETEKKPTGTSLSHRPSSNPPQTIKSGTESGQLGHMASTFTGLTGMSASIPAPLQKKEVNSAVSMLSASVANFDEKAGAAIHRKEVKQRLEQRKRLEKEERERIRLKQREKEENERKAAEEERRRVHESLISGIEKTSESSPTCHTKIDTSVEGYHKRTLDSEVDVEWKETHPRSSVSTIVEKSTESDNNNPLNAQDAQEDHEKSLHSTPMASSPTLGWDAPSPSPFVNIQSKKESGLPMSEGSRGSSVSMNASSSSFIHSTRAEKLSQLQQGIPSRTYNIQRSARLSSTQSFSSPKVTKPNKTVSSSTCSSSSSPADSTQSPSLGVEMLSSSLKPDFFPSHPSPKVSVGNAVRGRQRALEGTISGMQAKQTVEKLIKSKEKSGIFGFMPTESLDLETYSSSKPIISTHITNSQAFISASSLPPSPSPRPPKPSLGTNSGLDSKTSHCSKVKSSIKSPPPSPASNTRERAVFLSTSFHE</sequence>
<comment type="caution">
    <text evidence="2">The sequence shown here is derived from an EMBL/GenBank/DDBJ whole genome shotgun (WGS) entry which is preliminary data.</text>
</comment>
<feature type="compositionally biased region" description="Polar residues" evidence="1">
    <location>
        <begin position="106"/>
        <end position="123"/>
    </location>
</feature>
<feature type="compositionally biased region" description="Pro residues" evidence="1">
    <location>
        <begin position="645"/>
        <end position="655"/>
    </location>
</feature>
<feature type="compositionally biased region" description="Polar residues" evidence="1">
    <location>
        <begin position="230"/>
        <end position="253"/>
    </location>
</feature>
<organism evidence="2 3">
    <name type="scientific">Aduncisulcus paluster</name>
    <dbReference type="NCBI Taxonomy" id="2918883"/>
    <lineage>
        <taxon>Eukaryota</taxon>
        <taxon>Metamonada</taxon>
        <taxon>Carpediemonas-like organisms</taxon>
        <taxon>Aduncisulcus</taxon>
    </lineage>
</organism>
<feature type="compositionally biased region" description="Polar residues" evidence="1">
    <location>
        <begin position="260"/>
        <end position="269"/>
    </location>
</feature>
<protein>
    <submittedName>
        <fullName evidence="2">Uncharacterized protein</fullName>
    </submittedName>
</protein>
<feature type="compositionally biased region" description="Polar residues" evidence="1">
    <location>
        <begin position="65"/>
        <end position="92"/>
    </location>
</feature>
<evidence type="ECO:0000313" key="2">
    <source>
        <dbReference type="EMBL" id="GKT20375.1"/>
    </source>
</evidence>
<feature type="non-terminal residue" evidence="2">
    <location>
        <position position="1"/>
    </location>
</feature>
<dbReference type="Proteomes" id="UP001057375">
    <property type="component" value="Unassembled WGS sequence"/>
</dbReference>
<evidence type="ECO:0000256" key="1">
    <source>
        <dbReference type="SAM" id="MobiDB-lite"/>
    </source>
</evidence>
<feature type="region of interest" description="Disordered" evidence="1">
    <location>
        <begin position="224"/>
        <end position="269"/>
    </location>
</feature>
<feature type="compositionally biased region" description="Polar residues" evidence="1">
    <location>
        <begin position="490"/>
        <end position="527"/>
    </location>
</feature>
<feature type="compositionally biased region" description="Basic and acidic residues" evidence="1">
    <location>
        <begin position="309"/>
        <end position="350"/>
    </location>
</feature>
<feature type="compositionally biased region" description="Basic and acidic residues" evidence="1">
    <location>
        <begin position="368"/>
        <end position="395"/>
    </location>
</feature>
<dbReference type="CDD" id="cd22249">
    <property type="entry name" value="UDM1_RNF168_RNF169-like"/>
    <property type="match status" value="1"/>
</dbReference>
<feature type="compositionally biased region" description="Polar residues" evidence="1">
    <location>
        <begin position="396"/>
        <end position="419"/>
    </location>
</feature>
<feature type="compositionally biased region" description="Basic and acidic residues" evidence="1">
    <location>
        <begin position="53"/>
        <end position="64"/>
    </location>
</feature>
<accession>A0ABQ5JXN0</accession>
<proteinExistence type="predicted"/>
<feature type="compositionally biased region" description="Polar residues" evidence="1">
    <location>
        <begin position="429"/>
        <end position="438"/>
    </location>
</feature>
<reference evidence="2" key="1">
    <citation type="submission" date="2022-03" db="EMBL/GenBank/DDBJ databases">
        <title>Draft genome sequence of Aduncisulcus paluster, a free-living microaerophilic Fornicata.</title>
        <authorList>
            <person name="Yuyama I."/>
            <person name="Kume K."/>
            <person name="Tamura T."/>
            <person name="Inagaki Y."/>
            <person name="Hashimoto T."/>
        </authorList>
    </citation>
    <scope>NUCLEOTIDE SEQUENCE</scope>
    <source>
        <strain evidence="2">NY0171</strain>
    </source>
</reference>
<evidence type="ECO:0000313" key="3">
    <source>
        <dbReference type="Proteomes" id="UP001057375"/>
    </source>
</evidence>
<keyword evidence="3" id="KW-1185">Reference proteome</keyword>
<feature type="region of interest" description="Disordered" evidence="1">
    <location>
        <begin position="298"/>
        <end position="547"/>
    </location>
</feature>
<feature type="compositionally biased region" description="Polar residues" evidence="1">
    <location>
        <begin position="657"/>
        <end position="670"/>
    </location>
</feature>